<dbReference type="RefSeq" id="WP_217634705.1">
    <property type="nucleotide sequence ID" value="NZ_FNDY01000005.1"/>
</dbReference>
<dbReference type="PANTHER" id="PTHR22550:SF5">
    <property type="entry name" value="LEUCINE ZIPPER PROTEIN 4"/>
    <property type="match status" value="1"/>
</dbReference>
<evidence type="ECO:0000313" key="4">
    <source>
        <dbReference type="Proteomes" id="UP000061660"/>
    </source>
</evidence>
<dbReference type="GO" id="GO:0009847">
    <property type="term" value="P:spore germination"/>
    <property type="evidence" value="ECO:0007669"/>
    <property type="project" value="InterPro"/>
</dbReference>
<comment type="similarity">
    <text evidence="1">Belongs to the GerABKA family.</text>
</comment>
<evidence type="ECO:0000256" key="1">
    <source>
        <dbReference type="ARBA" id="ARBA00005278"/>
    </source>
</evidence>
<evidence type="ECO:0000256" key="2">
    <source>
        <dbReference type="ARBA" id="ARBA00023136"/>
    </source>
</evidence>
<keyword evidence="4" id="KW-1185">Reference proteome</keyword>
<name>A0A0U2UPX8_9BACL</name>
<dbReference type="STRING" id="162209.IJ22_48220"/>
<dbReference type="AlphaFoldDB" id="A0A0U2UPX8"/>
<dbReference type="KEGG" id="pnp:IJ22_48220"/>
<dbReference type="EMBL" id="CP013652">
    <property type="protein sequence ID" value="ALS25084.1"/>
    <property type="molecule type" value="Genomic_DNA"/>
</dbReference>
<evidence type="ECO:0000313" key="3">
    <source>
        <dbReference type="EMBL" id="ALS25084.1"/>
    </source>
</evidence>
<proteinExistence type="inferred from homology"/>
<dbReference type="PIRSF" id="PIRSF005690">
    <property type="entry name" value="GerBA"/>
    <property type="match status" value="1"/>
</dbReference>
<gene>
    <name evidence="3" type="ORF">IJ22_48220</name>
</gene>
<dbReference type="Pfam" id="PF03323">
    <property type="entry name" value="GerA"/>
    <property type="match status" value="1"/>
</dbReference>
<dbReference type="GO" id="GO:0016020">
    <property type="term" value="C:membrane"/>
    <property type="evidence" value="ECO:0007669"/>
    <property type="project" value="InterPro"/>
</dbReference>
<reference evidence="4" key="1">
    <citation type="submission" date="2015-12" db="EMBL/GenBank/DDBJ databases">
        <title>Complete genome sequences of two moderately thermophilic Paenibacillus species.</title>
        <authorList>
            <person name="Butler R.III."/>
            <person name="Wang J."/>
            <person name="Stark B.C."/>
            <person name="Pombert J.-F."/>
        </authorList>
    </citation>
    <scope>NUCLEOTIDE SEQUENCE [LARGE SCALE GENOMIC DNA]</scope>
    <source>
        <strain evidence="4">32O-Y</strain>
    </source>
</reference>
<protein>
    <submittedName>
        <fullName evidence="3">Spore gernimation protein GerA</fullName>
    </submittedName>
</protein>
<dbReference type="PANTHER" id="PTHR22550">
    <property type="entry name" value="SPORE GERMINATION PROTEIN"/>
    <property type="match status" value="1"/>
</dbReference>
<dbReference type="InterPro" id="IPR050768">
    <property type="entry name" value="UPF0353/GerABKA_families"/>
</dbReference>
<dbReference type="Proteomes" id="UP000061660">
    <property type="component" value="Chromosome"/>
</dbReference>
<reference evidence="3 4" key="2">
    <citation type="journal article" date="2016" name="Genome Announc.">
        <title>Complete Genome Sequences of Two Interactive Moderate Thermophiles, Paenibacillus napthalenovorans 32O-Y and Paenibacillus sp. 32O-W.</title>
        <authorList>
            <person name="Butler R.R.III."/>
            <person name="Wang J."/>
            <person name="Stark B.C."/>
            <person name="Pombert J.F."/>
        </authorList>
    </citation>
    <scope>NUCLEOTIDE SEQUENCE [LARGE SCALE GENOMIC DNA]</scope>
    <source>
        <strain evidence="3 4">32O-Y</strain>
    </source>
</reference>
<accession>A0A0U2UPX8</accession>
<dbReference type="PATRIC" id="fig|162209.4.peg.5084"/>
<sequence length="525" mass="58653">MIPLIKWIKSKIKYQKEIRRQPEIEEQFISATLSDNVSFLTKLYQESSDIVFRSFSIGKNQDVEAFFVAVDGLFDKTMVNEHVLKPLMSLSLQEGNESDLLKHIENTVINISSIKKESSMKKSTAQLMKGDSLLFINGLNEALVLGVRAWESRGIEEPVTETTVRGPREGFVETLRINTSMLRRRIHHPKLQITQMVVGEVTQTEVAIAYIDDIVSPGIVEEVKKRLQRIRIDAVLESGYIEAFIEDVPFSIFPTVANTERPDVVAARLLEGRVAIFVEGSTTVLVIPHLMFESFQSSEDYYSRPYYATIIRLLRLAGFLVTTLSPGAYVAFQDFHKEIFPTELLISIAASREGVPFPLAIEVLLMLITFEWLREAGVRMPRPVGQAVSIVGALVIGEAAVNAGLVGAPTVIVIAVSAITGFLVTGLADVAAILRFLYLFAAGTFGLYGMILIVAALMLHVASLRSFGIPYMSPLFPITWSGWKDLFIRTPLWALNRRPEVLNTVNEIRQAEGQRPHPPKNYEND</sequence>
<dbReference type="InterPro" id="IPR004995">
    <property type="entry name" value="Spore_Ger"/>
</dbReference>
<keyword evidence="2" id="KW-0472">Membrane</keyword>
<organism evidence="3 4">
    <name type="scientific">Paenibacillus naphthalenovorans</name>
    <dbReference type="NCBI Taxonomy" id="162209"/>
    <lineage>
        <taxon>Bacteria</taxon>
        <taxon>Bacillati</taxon>
        <taxon>Bacillota</taxon>
        <taxon>Bacilli</taxon>
        <taxon>Bacillales</taxon>
        <taxon>Paenibacillaceae</taxon>
        <taxon>Paenibacillus</taxon>
    </lineage>
</organism>